<protein>
    <recommendedName>
        <fullName evidence="4">Thioredoxin-like fold domain-containing protein</fullName>
    </recommendedName>
</protein>
<feature type="region of interest" description="Disordered" evidence="1">
    <location>
        <begin position="107"/>
        <end position="178"/>
    </location>
</feature>
<name>A0AAJ5ZFE7_AERCA</name>
<dbReference type="AlphaFoldDB" id="A0AAJ5ZFE7"/>
<sequence>MKLHRFRAAAPAQLTAVVGAIGEADRSQQLRKLLEEQYAFPATEDITVQPLGETGLYSVMIGRMRFVIDASGAYIVPIKGMVAMDKGLAMLGVKRRTQDIIPSSAAAPVQELKRSEESAIERPAAKIDTSVLPSELQGDPVPKADELAGGAPSVVDAPVASQAASDQPSEGTEATPEQIETVKTVVEVLDQYTVHYPAKGNINGQLLVLFDAKCTYCKNFYGQVSKLQEQGIDIKLANYPVYPGANDIFQRSFCSSDPATVLKNEIGGFAERYNWKEKAGCVATEPFSRIVAKYVKVPGTPFFFIPGVGMGDMSLARAYLAGLGVTLK</sequence>
<evidence type="ECO:0000313" key="2">
    <source>
        <dbReference type="EMBL" id="WFG00308.1"/>
    </source>
</evidence>
<proteinExistence type="predicted"/>
<geneLocation type="plasmid" evidence="2 3">
    <name>pAC1520</name>
</geneLocation>
<dbReference type="EMBL" id="CP120943">
    <property type="protein sequence ID" value="WFG00308.1"/>
    <property type="molecule type" value="Genomic_DNA"/>
</dbReference>
<feature type="compositionally biased region" description="Polar residues" evidence="1">
    <location>
        <begin position="162"/>
        <end position="172"/>
    </location>
</feature>
<dbReference type="RefSeq" id="WP_277857228.1">
    <property type="nucleotide sequence ID" value="NZ_CP120943.1"/>
</dbReference>
<accession>A0AAJ5ZFE7</accession>
<dbReference type="InterPro" id="IPR036249">
    <property type="entry name" value="Thioredoxin-like_sf"/>
</dbReference>
<reference evidence="2" key="1">
    <citation type="submission" date="2023-03" db="EMBL/GenBank/DDBJ databases">
        <title>Aeromonas caviae strain AC1520.</title>
        <authorList>
            <person name="Xie T."/>
            <person name="Zhang Q."/>
            <person name="Deng J."/>
            <person name="Li X."/>
        </authorList>
    </citation>
    <scope>NUCLEOTIDE SEQUENCE</scope>
    <source>
        <strain evidence="2">AC1520</strain>
        <plasmid evidence="2">pAC1520</plasmid>
    </source>
</reference>
<organism evidence="2 3">
    <name type="scientific">Aeromonas caviae</name>
    <name type="common">Aeromonas punctata</name>
    <dbReference type="NCBI Taxonomy" id="648"/>
    <lineage>
        <taxon>Bacteria</taxon>
        <taxon>Pseudomonadati</taxon>
        <taxon>Pseudomonadota</taxon>
        <taxon>Gammaproteobacteria</taxon>
        <taxon>Aeromonadales</taxon>
        <taxon>Aeromonadaceae</taxon>
        <taxon>Aeromonas</taxon>
    </lineage>
</organism>
<gene>
    <name evidence="2" type="ORF">P5S46_21335</name>
</gene>
<dbReference type="SUPFAM" id="SSF52833">
    <property type="entry name" value="Thioredoxin-like"/>
    <property type="match status" value="1"/>
</dbReference>
<dbReference type="Gene3D" id="3.40.30.10">
    <property type="entry name" value="Glutaredoxin"/>
    <property type="match status" value="1"/>
</dbReference>
<evidence type="ECO:0000313" key="3">
    <source>
        <dbReference type="Proteomes" id="UP001218423"/>
    </source>
</evidence>
<dbReference type="Proteomes" id="UP001218423">
    <property type="component" value="Plasmid pAC1520"/>
</dbReference>
<keyword evidence="2" id="KW-0614">Plasmid</keyword>
<evidence type="ECO:0008006" key="4">
    <source>
        <dbReference type="Google" id="ProtNLM"/>
    </source>
</evidence>
<feature type="compositionally biased region" description="Basic and acidic residues" evidence="1">
    <location>
        <begin position="111"/>
        <end position="125"/>
    </location>
</feature>
<evidence type="ECO:0000256" key="1">
    <source>
        <dbReference type="SAM" id="MobiDB-lite"/>
    </source>
</evidence>